<accession>A0A4S2MQ28</accession>
<proteinExistence type="predicted"/>
<dbReference type="PANTHER" id="PTHR12277:SF81">
    <property type="entry name" value="PROTEIN ABHD13"/>
    <property type="match status" value="1"/>
</dbReference>
<evidence type="ECO:0000313" key="4">
    <source>
        <dbReference type="Proteomes" id="UP000298138"/>
    </source>
</evidence>
<dbReference type="InterPro" id="IPR000073">
    <property type="entry name" value="AB_hydrolase_1"/>
</dbReference>
<dbReference type="OrthoDB" id="10249433at2759"/>
<keyword evidence="1" id="KW-0472">Membrane</keyword>
<protein>
    <submittedName>
        <fullName evidence="3">Alpha/beta-hydrolase</fullName>
    </submittedName>
</protein>
<reference evidence="3 4" key="1">
    <citation type="submission" date="2019-04" db="EMBL/GenBank/DDBJ databases">
        <title>Comparative genomics and transcriptomics to analyze fruiting body development in filamentous ascomycetes.</title>
        <authorList>
            <consortium name="DOE Joint Genome Institute"/>
            <person name="Lutkenhaus R."/>
            <person name="Traeger S."/>
            <person name="Breuer J."/>
            <person name="Kuo A."/>
            <person name="Lipzen A."/>
            <person name="Pangilinan J."/>
            <person name="Dilworth D."/>
            <person name="Sandor L."/>
            <person name="Poggeler S."/>
            <person name="Barry K."/>
            <person name="Grigoriev I.V."/>
            <person name="Nowrousian M."/>
        </authorList>
    </citation>
    <scope>NUCLEOTIDE SEQUENCE [LARGE SCALE GENOMIC DNA]</scope>
    <source>
        <strain evidence="3 4">CBS 389.68</strain>
    </source>
</reference>
<dbReference type="GO" id="GO:0008474">
    <property type="term" value="F:palmitoyl-(protein) hydrolase activity"/>
    <property type="evidence" value="ECO:0007669"/>
    <property type="project" value="TreeGrafter"/>
</dbReference>
<dbReference type="InterPro" id="IPR029058">
    <property type="entry name" value="AB_hydrolase_fold"/>
</dbReference>
<organism evidence="3 4">
    <name type="scientific">Ascodesmis nigricans</name>
    <dbReference type="NCBI Taxonomy" id="341454"/>
    <lineage>
        <taxon>Eukaryota</taxon>
        <taxon>Fungi</taxon>
        <taxon>Dikarya</taxon>
        <taxon>Ascomycota</taxon>
        <taxon>Pezizomycotina</taxon>
        <taxon>Pezizomycetes</taxon>
        <taxon>Pezizales</taxon>
        <taxon>Ascodesmidaceae</taxon>
        <taxon>Ascodesmis</taxon>
    </lineage>
</organism>
<dbReference type="FunCoup" id="A0A4S2MQ28">
    <property type="interactions" value="640"/>
</dbReference>
<dbReference type="Gene3D" id="3.40.50.1820">
    <property type="entry name" value="alpha/beta hydrolase"/>
    <property type="match status" value="1"/>
</dbReference>
<feature type="transmembrane region" description="Helical" evidence="1">
    <location>
        <begin position="20"/>
        <end position="38"/>
    </location>
</feature>
<feature type="domain" description="AB hydrolase-1" evidence="2">
    <location>
        <begin position="95"/>
        <end position="200"/>
    </location>
</feature>
<dbReference type="AlphaFoldDB" id="A0A4S2MQ28"/>
<sequence>MTLYDSFSAISSTLLTVAKGTIVASTGISILLSGLLYFKQSSLIYPRYLPEGARTEVASPDDLNIRSWEGVKLTTKDGETLNSFFLKAVKPKGVTVLFMHGNAGNIGHRLPIAKVFSDQMGCNIFMLSYRGYGFSTGRPSEKGLIIDAEAALNYILEHPDCKHDKIFIYGQSLGGALAIKLAARNQEKVHGLILENTFRSMRTLIPSAFPPAKYLARLCHQVWPSETTLPGIREVPTLFLSGARDELVPPDHMKTLYNLCNAPKVWREFPNGTHNETVAEPGYFERIYEFILAVRKGQLEKIGVVRGAERKEAVDEKVGKKRE</sequence>
<evidence type="ECO:0000313" key="3">
    <source>
        <dbReference type="EMBL" id="TGZ76447.1"/>
    </source>
</evidence>
<dbReference type="SUPFAM" id="SSF53474">
    <property type="entry name" value="alpha/beta-Hydrolases"/>
    <property type="match status" value="1"/>
</dbReference>
<dbReference type="InParanoid" id="A0A4S2MQ28"/>
<evidence type="ECO:0000256" key="1">
    <source>
        <dbReference type="SAM" id="Phobius"/>
    </source>
</evidence>
<dbReference type="PANTHER" id="PTHR12277">
    <property type="entry name" value="ALPHA/BETA HYDROLASE DOMAIN-CONTAINING PROTEIN"/>
    <property type="match status" value="1"/>
</dbReference>
<dbReference type="STRING" id="341454.A0A4S2MQ28"/>
<evidence type="ECO:0000259" key="2">
    <source>
        <dbReference type="Pfam" id="PF00561"/>
    </source>
</evidence>
<keyword evidence="1" id="KW-1133">Transmembrane helix</keyword>
<name>A0A4S2MQ28_9PEZI</name>
<dbReference type="Proteomes" id="UP000298138">
    <property type="component" value="Unassembled WGS sequence"/>
</dbReference>
<keyword evidence="1" id="KW-0812">Transmembrane</keyword>
<dbReference type="EMBL" id="ML220178">
    <property type="protein sequence ID" value="TGZ76447.1"/>
    <property type="molecule type" value="Genomic_DNA"/>
</dbReference>
<dbReference type="GO" id="GO:0016020">
    <property type="term" value="C:membrane"/>
    <property type="evidence" value="ECO:0007669"/>
    <property type="project" value="TreeGrafter"/>
</dbReference>
<keyword evidence="4" id="KW-1185">Reference proteome</keyword>
<gene>
    <name evidence="3" type="ORF">EX30DRAFT_312422</name>
</gene>
<dbReference type="Pfam" id="PF00561">
    <property type="entry name" value="Abhydrolase_1"/>
    <property type="match status" value="1"/>
</dbReference>
<keyword evidence="3" id="KW-0378">Hydrolase</keyword>